<dbReference type="Proteomes" id="UP000095143">
    <property type="component" value="Unassembled WGS sequence"/>
</dbReference>
<name>A0A1C2DXZ8_9PSED</name>
<dbReference type="AlphaFoldDB" id="A0A1C2DXZ8"/>
<feature type="region of interest" description="Disordered" evidence="1">
    <location>
        <begin position="44"/>
        <end position="72"/>
    </location>
</feature>
<feature type="compositionally biased region" description="Basic and acidic residues" evidence="1">
    <location>
        <begin position="52"/>
        <end position="63"/>
    </location>
</feature>
<evidence type="ECO:0000313" key="2">
    <source>
        <dbReference type="EMBL" id="OCX19637.1"/>
    </source>
</evidence>
<accession>A0A1C2DXZ8</accession>
<protein>
    <submittedName>
        <fullName evidence="2">Uncharacterized protein</fullName>
    </submittedName>
</protein>
<reference evidence="2 3" key="1">
    <citation type="submission" date="2016-08" db="EMBL/GenBank/DDBJ databases">
        <title>Whole genome sequence of Pseudomonas graminis strain UASWS1507, a potential biological control agent for agriculture.</title>
        <authorList>
            <person name="Crovadore J."/>
            <person name="Calmin G."/>
            <person name="Chablais R."/>
            <person name="Cochard B."/>
            <person name="Lefort F."/>
        </authorList>
    </citation>
    <scope>NUCLEOTIDE SEQUENCE [LARGE SCALE GENOMIC DNA]</scope>
    <source>
        <strain evidence="2 3">UASWS1507</strain>
    </source>
</reference>
<comment type="caution">
    <text evidence="2">The sequence shown here is derived from an EMBL/GenBank/DDBJ whole genome shotgun (WGS) entry which is preliminary data.</text>
</comment>
<proteinExistence type="predicted"/>
<organism evidence="2 3">
    <name type="scientific">Pseudomonas graminis</name>
    <dbReference type="NCBI Taxonomy" id="158627"/>
    <lineage>
        <taxon>Bacteria</taxon>
        <taxon>Pseudomonadati</taxon>
        <taxon>Pseudomonadota</taxon>
        <taxon>Gammaproteobacteria</taxon>
        <taxon>Pseudomonadales</taxon>
        <taxon>Pseudomonadaceae</taxon>
        <taxon>Pseudomonas</taxon>
    </lineage>
</organism>
<evidence type="ECO:0000313" key="3">
    <source>
        <dbReference type="Proteomes" id="UP000095143"/>
    </source>
</evidence>
<dbReference type="RefSeq" id="WP_065989434.1">
    <property type="nucleotide sequence ID" value="NZ_MDEN01000063.1"/>
</dbReference>
<gene>
    <name evidence="2" type="ORF">BBI10_14710</name>
</gene>
<sequence length="72" mass="8122">MPLPLPLPLPLLLLLLLLLLLIFYAVVQTPPIATLVQAERRRRGVGRAAWMPRERRQDMDVRSARAHGASSE</sequence>
<dbReference type="EMBL" id="MDEN01000063">
    <property type="protein sequence ID" value="OCX19637.1"/>
    <property type="molecule type" value="Genomic_DNA"/>
</dbReference>
<evidence type="ECO:0000256" key="1">
    <source>
        <dbReference type="SAM" id="MobiDB-lite"/>
    </source>
</evidence>